<dbReference type="NCBIfam" id="TIGR03930">
    <property type="entry name" value="WXG100_ESAT6"/>
    <property type="match status" value="1"/>
</dbReference>
<comment type="similarity">
    <text evidence="1">Belongs to the WXG100 family.</text>
</comment>
<reference evidence="2" key="1">
    <citation type="submission" date="2021-03" db="EMBL/GenBank/DDBJ databases">
        <title>Whole genome shotgun sequence of Actinoplanes consettensis NBRC 14913.</title>
        <authorList>
            <person name="Komaki H."/>
            <person name="Tamura T."/>
        </authorList>
    </citation>
    <scope>NUCLEOTIDE SEQUENCE</scope>
    <source>
        <strain evidence="2">NBRC 14913</strain>
    </source>
</reference>
<sequence>MSNYTFDFNQADATLTDMNSINTRIKSALEQMEQTVEASLAEWTGAAQQQYYVSKAAWNQSANEMSVYLEQARSTLMQISDNYGSTEQRHAQIWNDVRGG</sequence>
<dbReference type="Proteomes" id="UP000680865">
    <property type="component" value="Unassembled WGS sequence"/>
</dbReference>
<accession>A0A919SV31</accession>
<dbReference type="InterPro" id="IPR010310">
    <property type="entry name" value="T7SS_ESAT-6-like"/>
</dbReference>
<dbReference type="SUPFAM" id="SSF140453">
    <property type="entry name" value="EsxAB dimer-like"/>
    <property type="match status" value="1"/>
</dbReference>
<comment type="caution">
    <text evidence="2">The sequence shown here is derived from an EMBL/GenBank/DDBJ whole genome shotgun (WGS) entry which is preliminary data.</text>
</comment>
<dbReference type="RefSeq" id="WP_213000389.1">
    <property type="nucleotide sequence ID" value="NZ_BAAATW010000006.1"/>
</dbReference>
<keyword evidence="3" id="KW-1185">Reference proteome</keyword>
<evidence type="ECO:0000313" key="2">
    <source>
        <dbReference type="EMBL" id="GIM77927.1"/>
    </source>
</evidence>
<dbReference type="InterPro" id="IPR036689">
    <property type="entry name" value="ESAT-6-like_sf"/>
</dbReference>
<dbReference type="Pfam" id="PF06013">
    <property type="entry name" value="WXG100"/>
    <property type="match status" value="1"/>
</dbReference>
<evidence type="ECO:0000313" key="3">
    <source>
        <dbReference type="Proteomes" id="UP000680865"/>
    </source>
</evidence>
<protein>
    <recommendedName>
        <fullName evidence="1">ESAT-6-like protein</fullName>
    </recommendedName>
</protein>
<dbReference type="AlphaFoldDB" id="A0A919SV31"/>
<evidence type="ECO:0000256" key="1">
    <source>
        <dbReference type="RuleBase" id="RU362001"/>
    </source>
</evidence>
<dbReference type="Gene3D" id="1.10.287.1060">
    <property type="entry name" value="ESAT-6-like"/>
    <property type="match status" value="1"/>
</dbReference>
<gene>
    <name evidence="2" type="ORF">Aco04nite_57810</name>
</gene>
<dbReference type="EMBL" id="BOQP01000033">
    <property type="protein sequence ID" value="GIM77927.1"/>
    <property type="molecule type" value="Genomic_DNA"/>
</dbReference>
<name>A0A919SV31_9ACTN</name>
<organism evidence="2 3">
    <name type="scientific">Winogradskya consettensis</name>
    <dbReference type="NCBI Taxonomy" id="113560"/>
    <lineage>
        <taxon>Bacteria</taxon>
        <taxon>Bacillati</taxon>
        <taxon>Actinomycetota</taxon>
        <taxon>Actinomycetes</taxon>
        <taxon>Micromonosporales</taxon>
        <taxon>Micromonosporaceae</taxon>
        <taxon>Winogradskya</taxon>
    </lineage>
</organism>
<proteinExistence type="inferred from homology"/>